<dbReference type="InterPro" id="IPR045263">
    <property type="entry name" value="GLUT"/>
</dbReference>
<sequence>MGLSSRLKSWSHELTLFFVYVLFIATLGPLLFGYHLAELNAPQQVITCEKKSITAQKPSSSALGSGLPQCIPMNTTELGLVSSIFTLGGLLGALAAGPLSAHYGRLLTMRINTVLMALGPFAEALAPNIAVLSIGRLVSGLGAGVSVVVVPIYISEIAPPKEKGFFGAFTQIMTNMGIFITQLLGYFLSHGQMWRVILAVAGVIGLLQFAGLLFSVESPKWMADHGQPREAKSNLRHMRGHKADIEEEVAGWRVQNADERHVDEEQTLLQNSDDEPRTDETSSSKNKKSETIGILRVLSDPNNNRAILAVVVVMMAQQLCGINSIVMYGVSLLSDLLAANSALLNIFVSILNIVATTGFAPLVDVLGRKPCVLGSIAGMGTSSVLLAIGIRSSIPVLSAVAVLLFVASFAFGLGPVPFILSSELVGPEAVGATQSWALAANWISTFVVAQFFPMVNEKLGKGVVYFVFAGIAALFFVFVGWYVPETKGKKDADEVWGRTGRRED</sequence>
<feature type="region of interest" description="Disordered" evidence="8">
    <location>
        <begin position="265"/>
        <end position="287"/>
    </location>
</feature>
<feature type="transmembrane region" description="Helical" evidence="9">
    <location>
        <begin position="370"/>
        <end position="390"/>
    </location>
</feature>
<proteinExistence type="inferred from homology"/>
<feature type="transmembrane region" description="Helical" evidence="9">
    <location>
        <begin position="342"/>
        <end position="363"/>
    </location>
</feature>
<evidence type="ECO:0000256" key="7">
    <source>
        <dbReference type="RuleBase" id="RU003346"/>
    </source>
</evidence>
<comment type="similarity">
    <text evidence="2 7">Belongs to the major facilitator superfamily. Sugar transporter (TC 2.A.1.1) family.</text>
</comment>
<keyword evidence="6 9" id="KW-0472">Membrane</keyword>
<comment type="caution">
    <text evidence="11">The sequence shown here is derived from an EMBL/GenBank/DDBJ whole genome shotgun (WGS) entry which is preliminary data.</text>
</comment>
<keyword evidence="5 9" id="KW-1133">Transmembrane helix</keyword>
<feature type="transmembrane region" description="Helical" evidence="9">
    <location>
        <begin position="78"/>
        <end position="99"/>
    </location>
</feature>
<name>A0AA38WZ81_9EURO</name>
<protein>
    <submittedName>
        <fullName evidence="11">Bifunctional purine biosynthesis protein PurH</fullName>
    </submittedName>
</protein>
<dbReference type="Pfam" id="PF00083">
    <property type="entry name" value="Sugar_tr"/>
    <property type="match status" value="1"/>
</dbReference>
<feature type="transmembrane region" description="Helical" evidence="9">
    <location>
        <begin position="396"/>
        <end position="420"/>
    </location>
</feature>
<keyword evidence="3 7" id="KW-0813">Transport</keyword>
<feature type="compositionally biased region" description="Basic and acidic residues" evidence="8">
    <location>
        <begin position="274"/>
        <end position="287"/>
    </location>
</feature>
<feature type="transmembrane region" description="Helical" evidence="9">
    <location>
        <begin position="12"/>
        <end position="32"/>
    </location>
</feature>
<dbReference type="EMBL" id="JAPDRK010000020">
    <property type="protein sequence ID" value="KAJ9603843.1"/>
    <property type="molecule type" value="Genomic_DNA"/>
</dbReference>
<dbReference type="InterPro" id="IPR003663">
    <property type="entry name" value="Sugar/inositol_transpt"/>
</dbReference>
<dbReference type="GO" id="GO:0016020">
    <property type="term" value="C:membrane"/>
    <property type="evidence" value="ECO:0007669"/>
    <property type="project" value="UniProtKB-SubCell"/>
</dbReference>
<evidence type="ECO:0000313" key="12">
    <source>
        <dbReference type="Proteomes" id="UP001172673"/>
    </source>
</evidence>
<dbReference type="PROSITE" id="PS00217">
    <property type="entry name" value="SUGAR_TRANSPORT_2"/>
    <property type="match status" value="1"/>
</dbReference>
<dbReference type="NCBIfam" id="TIGR00879">
    <property type="entry name" value="SP"/>
    <property type="match status" value="1"/>
</dbReference>
<dbReference type="GO" id="GO:0015149">
    <property type="term" value="F:hexose transmembrane transporter activity"/>
    <property type="evidence" value="ECO:0007669"/>
    <property type="project" value="TreeGrafter"/>
</dbReference>
<feature type="transmembrane region" description="Helical" evidence="9">
    <location>
        <begin position="111"/>
        <end position="131"/>
    </location>
</feature>
<dbReference type="InterPro" id="IPR005829">
    <property type="entry name" value="Sugar_transporter_CS"/>
</dbReference>
<feature type="transmembrane region" description="Helical" evidence="9">
    <location>
        <begin position="464"/>
        <end position="483"/>
    </location>
</feature>
<feature type="transmembrane region" description="Helical" evidence="9">
    <location>
        <begin position="137"/>
        <end position="154"/>
    </location>
</feature>
<feature type="domain" description="Major facilitator superfamily (MFS) profile" evidence="10">
    <location>
        <begin position="21"/>
        <end position="487"/>
    </location>
</feature>
<dbReference type="Proteomes" id="UP001172673">
    <property type="component" value="Unassembled WGS sequence"/>
</dbReference>
<evidence type="ECO:0000313" key="11">
    <source>
        <dbReference type="EMBL" id="KAJ9603843.1"/>
    </source>
</evidence>
<evidence type="ECO:0000256" key="8">
    <source>
        <dbReference type="SAM" id="MobiDB-lite"/>
    </source>
</evidence>
<evidence type="ECO:0000256" key="1">
    <source>
        <dbReference type="ARBA" id="ARBA00004141"/>
    </source>
</evidence>
<accession>A0AA38WZ81</accession>
<dbReference type="PROSITE" id="PS50850">
    <property type="entry name" value="MFS"/>
    <property type="match status" value="1"/>
</dbReference>
<keyword evidence="4 9" id="KW-0812">Transmembrane</keyword>
<dbReference type="AlphaFoldDB" id="A0AA38WZ81"/>
<organism evidence="11 12">
    <name type="scientific">Cladophialophora chaetospira</name>
    <dbReference type="NCBI Taxonomy" id="386627"/>
    <lineage>
        <taxon>Eukaryota</taxon>
        <taxon>Fungi</taxon>
        <taxon>Dikarya</taxon>
        <taxon>Ascomycota</taxon>
        <taxon>Pezizomycotina</taxon>
        <taxon>Eurotiomycetes</taxon>
        <taxon>Chaetothyriomycetidae</taxon>
        <taxon>Chaetothyriales</taxon>
        <taxon>Herpotrichiellaceae</taxon>
        <taxon>Cladophialophora</taxon>
    </lineage>
</organism>
<dbReference type="InterPro" id="IPR020846">
    <property type="entry name" value="MFS_dom"/>
</dbReference>
<feature type="transmembrane region" description="Helical" evidence="9">
    <location>
        <begin position="432"/>
        <end position="452"/>
    </location>
</feature>
<reference evidence="11" key="1">
    <citation type="submission" date="2022-10" db="EMBL/GenBank/DDBJ databases">
        <title>Culturing micro-colonial fungi from biological soil crusts in the Mojave desert and describing Neophaeococcomyces mojavensis, and introducing the new genera and species Taxawa tesnikishii.</title>
        <authorList>
            <person name="Kurbessoian T."/>
            <person name="Stajich J.E."/>
        </authorList>
    </citation>
    <scope>NUCLEOTIDE SEQUENCE</scope>
    <source>
        <strain evidence="11">TK_41</strain>
    </source>
</reference>
<evidence type="ECO:0000259" key="10">
    <source>
        <dbReference type="PROSITE" id="PS50850"/>
    </source>
</evidence>
<dbReference type="InterPro" id="IPR005828">
    <property type="entry name" value="MFS_sugar_transport-like"/>
</dbReference>
<dbReference type="PANTHER" id="PTHR23503:SF8">
    <property type="entry name" value="FACILITATED GLUCOSE TRANSPORTER PROTEIN 1"/>
    <property type="match status" value="1"/>
</dbReference>
<dbReference type="SUPFAM" id="SSF103473">
    <property type="entry name" value="MFS general substrate transporter"/>
    <property type="match status" value="1"/>
</dbReference>
<dbReference type="Gene3D" id="1.20.1250.20">
    <property type="entry name" value="MFS general substrate transporter like domains"/>
    <property type="match status" value="1"/>
</dbReference>
<feature type="transmembrane region" description="Helical" evidence="9">
    <location>
        <begin position="166"/>
        <end position="188"/>
    </location>
</feature>
<comment type="subcellular location">
    <subcellularLocation>
        <location evidence="1">Membrane</location>
        <topology evidence="1">Multi-pass membrane protein</topology>
    </subcellularLocation>
</comment>
<feature type="transmembrane region" description="Helical" evidence="9">
    <location>
        <begin position="194"/>
        <end position="214"/>
    </location>
</feature>
<evidence type="ECO:0000256" key="5">
    <source>
        <dbReference type="ARBA" id="ARBA00022989"/>
    </source>
</evidence>
<evidence type="ECO:0000256" key="9">
    <source>
        <dbReference type="SAM" id="Phobius"/>
    </source>
</evidence>
<dbReference type="PANTHER" id="PTHR23503">
    <property type="entry name" value="SOLUTE CARRIER FAMILY 2"/>
    <property type="match status" value="1"/>
</dbReference>
<evidence type="ECO:0000256" key="3">
    <source>
        <dbReference type="ARBA" id="ARBA00022448"/>
    </source>
</evidence>
<feature type="transmembrane region" description="Helical" evidence="9">
    <location>
        <begin position="306"/>
        <end position="330"/>
    </location>
</feature>
<gene>
    <name evidence="11" type="primary">HGT20_2</name>
    <name evidence="11" type="ORF">H2200_011364</name>
</gene>
<evidence type="ECO:0000256" key="4">
    <source>
        <dbReference type="ARBA" id="ARBA00022692"/>
    </source>
</evidence>
<dbReference type="PRINTS" id="PR00171">
    <property type="entry name" value="SUGRTRNSPORT"/>
</dbReference>
<keyword evidence="12" id="KW-1185">Reference proteome</keyword>
<dbReference type="InterPro" id="IPR036259">
    <property type="entry name" value="MFS_trans_sf"/>
</dbReference>
<evidence type="ECO:0000256" key="6">
    <source>
        <dbReference type="ARBA" id="ARBA00023136"/>
    </source>
</evidence>
<evidence type="ECO:0000256" key="2">
    <source>
        <dbReference type="ARBA" id="ARBA00010992"/>
    </source>
</evidence>